<evidence type="ECO:0000259" key="8">
    <source>
        <dbReference type="PROSITE" id="PS50850"/>
    </source>
</evidence>
<feature type="transmembrane region" description="Helical" evidence="7">
    <location>
        <begin position="140"/>
        <end position="162"/>
    </location>
</feature>
<keyword evidence="10" id="KW-1185">Reference proteome</keyword>
<dbReference type="PANTHER" id="PTHR42718:SF46">
    <property type="entry name" value="BLR6921 PROTEIN"/>
    <property type="match status" value="1"/>
</dbReference>
<protein>
    <submittedName>
        <fullName evidence="9">MFS transporter</fullName>
    </submittedName>
</protein>
<evidence type="ECO:0000256" key="2">
    <source>
        <dbReference type="ARBA" id="ARBA00022448"/>
    </source>
</evidence>
<dbReference type="InterPro" id="IPR011701">
    <property type="entry name" value="MFS"/>
</dbReference>
<feature type="transmembrane region" description="Helical" evidence="7">
    <location>
        <begin position="12"/>
        <end position="33"/>
    </location>
</feature>
<dbReference type="Gene3D" id="1.20.1720.10">
    <property type="entry name" value="Multidrug resistance protein D"/>
    <property type="match status" value="1"/>
</dbReference>
<dbReference type="Pfam" id="PF07690">
    <property type="entry name" value="MFS_1"/>
    <property type="match status" value="1"/>
</dbReference>
<name>A0ABT4RKB0_9ACTN</name>
<sequence length="487" mass="50382">MPPHTDPHHSRRWLILGVIAIAQLMVVLDATIVNIALPSAQQDLGFSNDSRQWVVTAYALAFGSLLLLGGRIGDLFGRKWTFIGGLLGFSVASAVGGAADSFGLLVGARAAQGVFGAMLAPSALALLATTFTDPRERGKAFGIFGAIAGTGAAIGLLLGGILTEYLSWRWALYVNLLFALPAAVLAFRLITNQANPQRPRIDVPGTLLATSGLFALVYGFSNSETNSWGHPVTIIMLVAAVILLAGFFAVERRVAHPLLPLRVIADRTRGGAFAGIGIAGIAMFALFLFLTYYLQSTLGFSPIQTGLAFLPMSAAIIVTANVVSQRLLAKFGPRPHMVTGMLLGAAAMLVLTQLGTDSSYVTHVLPALVLMGVGMGNIFPPAFQSATYGVDRADTGVASAMVNTMQQVGGSIGTALLSSIFAGAVTSYANGHTPSPSLAETATVHGYTVAFWVAAGVFAAGAIIVGAIVPSVRVAEPGAAGEPVAAH</sequence>
<dbReference type="PROSITE" id="PS50850">
    <property type="entry name" value="MFS"/>
    <property type="match status" value="1"/>
</dbReference>
<proteinExistence type="predicted"/>
<evidence type="ECO:0000256" key="6">
    <source>
        <dbReference type="ARBA" id="ARBA00023136"/>
    </source>
</evidence>
<feature type="transmembrane region" description="Helical" evidence="7">
    <location>
        <begin position="168"/>
        <end position="189"/>
    </location>
</feature>
<evidence type="ECO:0000256" key="5">
    <source>
        <dbReference type="ARBA" id="ARBA00022989"/>
    </source>
</evidence>
<reference evidence="9" key="1">
    <citation type="submission" date="2022-10" db="EMBL/GenBank/DDBJ databases">
        <title>The WGS of Solirubrobacter sp. CPCC 204708.</title>
        <authorList>
            <person name="Jiang Z."/>
        </authorList>
    </citation>
    <scope>NUCLEOTIDE SEQUENCE</scope>
    <source>
        <strain evidence="9">CPCC 204708</strain>
    </source>
</reference>
<accession>A0ABT4RKB0</accession>
<dbReference type="NCBIfam" id="TIGR00711">
    <property type="entry name" value="efflux_EmrB"/>
    <property type="match status" value="1"/>
</dbReference>
<dbReference type="RefSeq" id="WP_202954416.1">
    <property type="nucleotide sequence ID" value="NZ_JAPCID010000020.1"/>
</dbReference>
<feature type="transmembrane region" description="Helical" evidence="7">
    <location>
        <begin position="232"/>
        <end position="250"/>
    </location>
</feature>
<feature type="transmembrane region" description="Helical" evidence="7">
    <location>
        <begin position="271"/>
        <end position="294"/>
    </location>
</feature>
<gene>
    <name evidence="9" type="ORF">OJ962_15940</name>
</gene>
<feature type="transmembrane region" description="Helical" evidence="7">
    <location>
        <begin position="360"/>
        <end position="379"/>
    </location>
</feature>
<dbReference type="InterPro" id="IPR020846">
    <property type="entry name" value="MFS_dom"/>
</dbReference>
<feature type="transmembrane region" description="Helical" evidence="7">
    <location>
        <begin position="80"/>
        <end position="98"/>
    </location>
</feature>
<feature type="transmembrane region" description="Helical" evidence="7">
    <location>
        <begin position="449"/>
        <end position="469"/>
    </location>
</feature>
<dbReference type="PRINTS" id="PR01036">
    <property type="entry name" value="TCRTETB"/>
</dbReference>
<dbReference type="Gene3D" id="1.20.1250.20">
    <property type="entry name" value="MFS general substrate transporter like domains"/>
    <property type="match status" value="1"/>
</dbReference>
<feature type="transmembrane region" description="Helical" evidence="7">
    <location>
        <begin position="201"/>
        <end position="220"/>
    </location>
</feature>
<comment type="subcellular location">
    <subcellularLocation>
        <location evidence="1">Cell membrane</location>
        <topology evidence="1">Multi-pass membrane protein</topology>
    </subcellularLocation>
</comment>
<keyword evidence="6 7" id="KW-0472">Membrane</keyword>
<evidence type="ECO:0000256" key="1">
    <source>
        <dbReference type="ARBA" id="ARBA00004651"/>
    </source>
</evidence>
<feature type="transmembrane region" description="Helical" evidence="7">
    <location>
        <begin position="408"/>
        <end position="429"/>
    </location>
</feature>
<dbReference type="InterPro" id="IPR004638">
    <property type="entry name" value="EmrB-like"/>
</dbReference>
<feature type="transmembrane region" description="Helical" evidence="7">
    <location>
        <begin position="53"/>
        <end position="73"/>
    </location>
</feature>
<keyword evidence="5 7" id="KW-1133">Transmembrane helix</keyword>
<dbReference type="SUPFAM" id="SSF103473">
    <property type="entry name" value="MFS general substrate transporter"/>
    <property type="match status" value="1"/>
</dbReference>
<keyword evidence="2" id="KW-0813">Transport</keyword>
<dbReference type="CDD" id="cd17321">
    <property type="entry name" value="MFS_MMR_MDR_like"/>
    <property type="match status" value="1"/>
</dbReference>
<keyword evidence="3" id="KW-1003">Cell membrane</keyword>
<evidence type="ECO:0000313" key="10">
    <source>
        <dbReference type="Proteomes" id="UP001147700"/>
    </source>
</evidence>
<feature type="transmembrane region" description="Helical" evidence="7">
    <location>
        <begin position="110"/>
        <end position="128"/>
    </location>
</feature>
<feature type="transmembrane region" description="Helical" evidence="7">
    <location>
        <begin position="336"/>
        <end position="354"/>
    </location>
</feature>
<evidence type="ECO:0000256" key="4">
    <source>
        <dbReference type="ARBA" id="ARBA00022692"/>
    </source>
</evidence>
<comment type="caution">
    <text evidence="9">The sequence shown here is derived from an EMBL/GenBank/DDBJ whole genome shotgun (WGS) entry which is preliminary data.</text>
</comment>
<dbReference type="EMBL" id="JAPCID010000020">
    <property type="protein sequence ID" value="MDA0138994.1"/>
    <property type="molecule type" value="Genomic_DNA"/>
</dbReference>
<dbReference type="PANTHER" id="PTHR42718">
    <property type="entry name" value="MAJOR FACILITATOR SUPERFAMILY MULTIDRUG TRANSPORTER MFSC"/>
    <property type="match status" value="1"/>
</dbReference>
<feature type="domain" description="Major facilitator superfamily (MFS) profile" evidence="8">
    <location>
        <begin position="15"/>
        <end position="473"/>
    </location>
</feature>
<evidence type="ECO:0000313" key="9">
    <source>
        <dbReference type="EMBL" id="MDA0138994.1"/>
    </source>
</evidence>
<dbReference type="Proteomes" id="UP001147700">
    <property type="component" value="Unassembled WGS sequence"/>
</dbReference>
<dbReference type="InterPro" id="IPR036259">
    <property type="entry name" value="MFS_trans_sf"/>
</dbReference>
<organism evidence="9 10">
    <name type="scientific">Solirubrobacter deserti</name>
    <dbReference type="NCBI Taxonomy" id="2282478"/>
    <lineage>
        <taxon>Bacteria</taxon>
        <taxon>Bacillati</taxon>
        <taxon>Actinomycetota</taxon>
        <taxon>Thermoleophilia</taxon>
        <taxon>Solirubrobacterales</taxon>
        <taxon>Solirubrobacteraceae</taxon>
        <taxon>Solirubrobacter</taxon>
    </lineage>
</organism>
<keyword evidence="4 7" id="KW-0812">Transmembrane</keyword>
<evidence type="ECO:0000256" key="7">
    <source>
        <dbReference type="SAM" id="Phobius"/>
    </source>
</evidence>
<feature type="transmembrane region" description="Helical" evidence="7">
    <location>
        <begin position="306"/>
        <end position="324"/>
    </location>
</feature>
<evidence type="ECO:0000256" key="3">
    <source>
        <dbReference type="ARBA" id="ARBA00022475"/>
    </source>
</evidence>